<dbReference type="Proteomes" id="UP001139534">
    <property type="component" value="Unassembled WGS sequence"/>
</dbReference>
<dbReference type="RefSeq" id="WP_248553382.1">
    <property type="nucleotide sequence ID" value="NZ_JALPRK010000023.1"/>
</dbReference>
<feature type="domain" description="NAD(P)-binding" evidence="1">
    <location>
        <begin position="11"/>
        <end position="114"/>
    </location>
</feature>
<evidence type="ECO:0000259" key="1">
    <source>
        <dbReference type="Pfam" id="PF13460"/>
    </source>
</evidence>
<organism evidence="2 3">
    <name type="scientific">Paenibacillus mellifer</name>
    <dbReference type="NCBI Taxonomy" id="2937794"/>
    <lineage>
        <taxon>Bacteria</taxon>
        <taxon>Bacillati</taxon>
        <taxon>Bacillota</taxon>
        <taxon>Bacilli</taxon>
        <taxon>Bacillales</taxon>
        <taxon>Paenibacillaceae</taxon>
        <taxon>Paenibacillus</taxon>
    </lineage>
</organism>
<dbReference type="EMBL" id="JALPRK010000023">
    <property type="protein sequence ID" value="MCK8489343.1"/>
    <property type="molecule type" value="Genomic_DNA"/>
</dbReference>
<proteinExistence type="predicted"/>
<dbReference type="InterPro" id="IPR036291">
    <property type="entry name" value="NAD(P)-bd_dom_sf"/>
</dbReference>
<dbReference type="InterPro" id="IPR016040">
    <property type="entry name" value="NAD(P)-bd_dom"/>
</dbReference>
<sequence length="212" mass="24145">MKNSKKALLFGASGFVGSYLLEQLLQDVEYEQVITVVRTPLPIRHPKLHMIIGDYGTLPGLKDQLKADEIFITLGSGSYEVEHGYPVMAASFAKEHGAKAVLIVTAVQADPKSRSAYVRVKGEIERDILRLGFEHTHLFRPSMIMGHRPEFRPMELAVMFIWRIINPFFLGKMDKYKGTSAQDIATAMHQAAKRPSDKVNFYYWKEMEDLNR</sequence>
<dbReference type="Pfam" id="PF13460">
    <property type="entry name" value="NAD_binding_10"/>
    <property type="match status" value="1"/>
</dbReference>
<keyword evidence="3" id="KW-1185">Reference proteome</keyword>
<evidence type="ECO:0000313" key="2">
    <source>
        <dbReference type="EMBL" id="MCK8489343.1"/>
    </source>
</evidence>
<protein>
    <submittedName>
        <fullName evidence="2">NAD(P)H-binding protein</fullName>
    </submittedName>
</protein>
<dbReference type="PANTHER" id="PTHR14097">
    <property type="entry name" value="OXIDOREDUCTASE HTATIP2"/>
    <property type="match status" value="1"/>
</dbReference>
<dbReference type="Gene3D" id="3.40.50.720">
    <property type="entry name" value="NAD(P)-binding Rossmann-like Domain"/>
    <property type="match status" value="1"/>
</dbReference>
<comment type="caution">
    <text evidence="2">The sequence shown here is derived from an EMBL/GenBank/DDBJ whole genome shotgun (WGS) entry which is preliminary data.</text>
</comment>
<reference evidence="2" key="1">
    <citation type="submission" date="2022-04" db="EMBL/GenBank/DDBJ databases">
        <authorList>
            <person name="Seo M.-J."/>
        </authorList>
    </citation>
    <scope>NUCLEOTIDE SEQUENCE</scope>
    <source>
        <strain evidence="2">MBLB2552</strain>
    </source>
</reference>
<evidence type="ECO:0000313" key="3">
    <source>
        <dbReference type="Proteomes" id="UP001139534"/>
    </source>
</evidence>
<dbReference type="AlphaFoldDB" id="A0A9X1Y2F6"/>
<accession>A0A9X1Y2F6</accession>
<dbReference type="SUPFAM" id="SSF51735">
    <property type="entry name" value="NAD(P)-binding Rossmann-fold domains"/>
    <property type="match status" value="1"/>
</dbReference>
<gene>
    <name evidence="2" type="ORF">M0651_19400</name>
</gene>
<dbReference type="PANTHER" id="PTHR14097:SF7">
    <property type="entry name" value="OXIDOREDUCTASE HTATIP2"/>
    <property type="match status" value="1"/>
</dbReference>
<name>A0A9X1Y2F6_9BACL</name>